<evidence type="ECO:0000313" key="1">
    <source>
        <dbReference type="EMBL" id="TNN77966.1"/>
    </source>
</evidence>
<evidence type="ECO:0000313" key="2">
    <source>
        <dbReference type="Proteomes" id="UP000314294"/>
    </source>
</evidence>
<protein>
    <submittedName>
        <fullName evidence="1">Uncharacterized protein</fullName>
    </submittedName>
</protein>
<accession>A0A4Z2IJB1</accession>
<sequence>MENPRVKEELCGPSWTRCPCDRRARHIESRSGLNGSVIDILPTPSISVCCGDASRLSEGERVTQTFKGASNFRLPASSFQLPASNFRLPSSSFQLPSSSFQLPSSSFQLPTSGFQLPASSFQLPASNFQLPAALEALPVPPPRIQTNTSSEGTRADAGHVLVSRRTRRGTCGISSATHERPAVTNADADAAAAAGVARSGGSLRPRETCSGT</sequence>
<dbReference type="Proteomes" id="UP000314294">
    <property type="component" value="Unassembled WGS sequence"/>
</dbReference>
<dbReference type="AlphaFoldDB" id="A0A4Z2IJB1"/>
<dbReference type="EMBL" id="SRLO01000077">
    <property type="protein sequence ID" value="TNN77966.1"/>
    <property type="molecule type" value="Genomic_DNA"/>
</dbReference>
<organism evidence="1 2">
    <name type="scientific">Liparis tanakae</name>
    <name type="common">Tanaka's snailfish</name>
    <dbReference type="NCBI Taxonomy" id="230148"/>
    <lineage>
        <taxon>Eukaryota</taxon>
        <taxon>Metazoa</taxon>
        <taxon>Chordata</taxon>
        <taxon>Craniata</taxon>
        <taxon>Vertebrata</taxon>
        <taxon>Euteleostomi</taxon>
        <taxon>Actinopterygii</taxon>
        <taxon>Neopterygii</taxon>
        <taxon>Teleostei</taxon>
        <taxon>Neoteleostei</taxon>
        <taxon>Acanthomorphata</taxon>
        <taxon>Eupercaria</taxon>
        <taxon>Perciformes</taxon>
        <taxon>Cottioidei</taxon>
        <taxon>Cottales</taxon>
        <taxon>Liparidae</taxon>
        <taxon>Liparis</taxon>
    </lineage>
</organism>
<name>A0A4Z2IJB1_9TELE</name>
<reference evidence="1 2" key="1">
    <citation type="submission" date="2019-03" db="EMBL/GenBank/DDBJ databases">
        <title>First draft genome of Liparis tanakae, snailfish: a comprehensive survey of snailfish specific genes.</title>
        <authorList>
            <person name="Kim W."/>
            <person name="Song I."/>
            <person name="Jeong J.-H."/>
            <person name="Kim D."/>
            <person name="Kim S."/>
            <person name="Ryu S."/>
            <person name="Song J.Y."/>
            <person name="Lee S.K."/>
        </authorList>
    </citation>
    <scope>NUCLEOTIDE SEQUENCE [LARGE SCALE GENOMIC DNA]</scope>
    <source>
        <tissue evidence="1">Muscle</tissue>
    </source>
</reference>
<keyword evidence="2" id="KW-1185">Reference proteome</keyword>
<gene>
    <name evidence="1" type="ORF">EYF80_011718</name>
</gene>
<proteinExistence type="predicted"/>
<comment type="caution">
    <text evidence="1">The sequence shown here is derived from an EMBL/GenBank/DDBJ whole genome shotgun (WGS) entry which is preliminary data.</text>
</comment>